<feature type="domain" description="Gag1-like clamp" evidence="2">
    <location>
        <begin position="68"/>
        <end position="223"/>
    </location>
</feature>
<dbReference type="InterPro" id="IPR053274">
    <property type="entry name" value="Fluconazole_resistance"/>
</dbReference>
<name>A0A6A6TLE0_9PLEO</name>
<dbReference type="PANTHER" id="PTHR28065">
    <property type="entry name" value="FREQUENIN"/>
    <property type="match status" value="1"/>
</dbReference>
<reference evidence="3" key="1">
    <citation type="journal article" date="2020" name="Stud. Mycol.">
        <title>101 Dothideomycetes genomes: a test case for predicting lifestyles and emergence of pathogens.</title>
        <authorList>
            <person name="Haridas S."/>
            <person name="Albert R."/>
            <person name="Binder M."/>
            <person name="Bloem J."/>
            <person name="Labutti K."/>
            <person name="Salamov A."/>
            <person name="Andreopoulos B."/>
            <person name="Baker S."/>
            <person name="Barry K."/>
            <person name="Bills G."/>
            <person name="Bluhm B."/>
            <person name="Cannon C."/>
            <person name="Castanera R."/>
            <person name="Culley D."/>
            <person name="Daum C."/>
            <person name="Ezra D."/>
            <person name="Gonzalez J."/>
            <person name="Henrissat B."/>
            <person name="Kuo A."/>
            <person name="Liang C."/>
            <person name="Lipzen A."/>
            <person name="Lutzoni F."/>
            <person name="Magnuson J."/>
            <person name="Mondo S."/>
            <person name="Nolan M."/>
            <person name="Ohm R."/>
            <person name="Pangilinan J."/>
            <person name="Park H.-J."/>
            <person name="Ramirez L."/>
            <person name="Alfaro M."/>
            <person name="Sun H."/>
            <person name="Tritt A."/>
            <person name="Yoshinaga Y."/>
            <person name="Zwiers L.-H."/>
            <person name="Turgeon B."/>
            <person name="Goodwin S."/>
            <person name="Spatafora J."/>
            <person name="Crous P."/>
            <person name="Grigoriev I."/>
        </authorList>
    </citation>
    <scope>NUCLEOTIDE SEQUENCE</scope>
    <source>
        <strain evidence="3">CBS 122681</strain>
    </source>
</reference>
<evidence type="ECO:0000313" key="4">
    <source>
        <dbReference type="Proteomes" id="UP000799324"/>
    </source>
</evidence>
<accession>A0A6A6TLE0</accession>
<evidence type="ECO:0000259" key="2">
    <source>
        <dbReference type="Pfam" id="PF13259"/>
    </source>
</evidence>
<feature type="region of interest" description="Disordered" evidence="1">
    <location>
        <begin position="130"/>
        <end position="152"/>
    </location>
</feature>
<dbReference type="PANTHER" id="PTHR28065:SF1">
    <property type="entry name" value="DUF4050 DOMAIN-CONTAINING PROTEIN"/>
    <property type="match status" value="1"/>
</dbReference>
<evidence type="ECO:0000256" key="1">
    <source>
        <dbReference type="SAM" id="MobiDB-lite"/>
    </source>
</evidence>
<dbReference type="InterPro" id="IPR025124">
    <property type="entry name" value="Gag1-like_clamp"/>
</dbReference>
<feature type="compositionally biased region" description="Polar residues" evidence="1">
    <location>
        <begin position="51"/>
        <end position="62"/>
    </location>
</feature>
<dbReference type="Proteomes" id="UP000799324">
    <property type="component" value="Unassembled WGS sequence"/>
</dbReference>
<keyword evidence="4" id="KW-1185">Reference proteome</keyword>
<evidence type="ECO:0000313" key="3">
    <source>
        <dbReference type="EMBL" id="KAF2659404.1"/>
    </source>
</evidence>
<protein>
    <recommendedName>
        <fullName evidence="2">Gag1-like clamp domain-containing protein</fullName>
    </recommendedName>
</protein>
<dbReference type="OrthoDB" id="5422958at2759"/>
<sequence>MENNQSAARAARRFLTERVRDDWDWPNTPECWSASDEEVRGVTEFRERYYGTTTPEPESAASSADPDPYKFDTPDSIGDAVELKNGARKRKRRVAQEDEMEWNEGLTCFVARRDAWTGAEAVKQHIAKTRLKDGPATTPNADSEDTLTNEPESSAINDAADPLIPLALPLLPDNPIRASIKPKTYTDIYNNIVVAGRSPSVPINLSDMTRALVHGWKESGEWPPKAAPLDPLAGRKRAAVGIGADEGQFLAHHPHMKRGMDSVKRIFHLSANHENGAS</sequence>
<dbReference type="AlphaFoldDB" id="A0A6A6TLE0"/>
<organism evidence="3 4">
    <name type="scientific">Lophiostoma macrostomum CBS 122681</name>
    <dbReference type="NCBI Taxonomy" id="1314788"/>
    <lineage>
        <taxon>Eukaryota</taxon>
        <taxon>Fungi</taxon>
        <taxon>Dikarya</taxon>
        <taxon>Ascomycota</taxon>
        <taxon>Pezizomycotina</taxon>
        <taxon>Dothideomycetes</taxon>
        <taxon>Pleosporomycetidae</taxon>
        <taxon>Pleosporales</taxon>
        <taxon>Lophiostomataceae</taxon>
        <taxon>Lophiostoma</taxon>
    </lineage>
</organism>
<dbReference type="EMBL" id="MU004307">
    <property type="protein sequence ID" value="KAF2659404.1"/>
    <property type="molecule type" value="Genomic_DNA"/>
</dbReference>
<proteinExistence type="predicted"/>
<gene>
    <name evidence="3" type="ORF">K491DRAFT_712684</name>
</gene>
<feature type="region of interest" description="Disordered" evidence="1">
    <location>
        <begin position="46"/>
        <end position="78"/>
    </location>
</feature>
<dbReference type="Pfam" id="PF13259">
    <property type="entry name" value="clamp_Gag1-like"/>
    <property type="match status" value="1"/>
</dbReference>